<dbReference type="Proteomes" id="UP001209417">
    <property type="component" value="Unassembled WGS sequence"/>
</dbReference>
<dbReference type="AlphaFoldDB" id="A0A6I2U2S8"/>
<reference evidence="1" key="2">
    <citation type="submission" date="2022-11" db="EMBL/GenBank/DDBJ databases">
        <title>Genomic repertoires linked with pathogenic potency of arthritogenic Prevotella copri isolated from the gut of rheumatoid arthritis patients.</title>
        <authorList>
            <person name="Nii T."/>
            <person name="Maeda Y."/>
            <person name="Motooka D."/>
            <person name="Naito M."/>
            <person name="Matsumoto Y."/>
            <person name="Ogawa T."/>
            <person name="Oguro-Igashira E."/>
            <person name="Kishikawa T."/>
            <person name="Yamashita M."/>
            <person name="Koizumi S."/>
            <person name="Kurakawa T."/>
            <person name="Okumura R."/>
            <person name="Kayama H."/>
            <person name="Murakami M."/>
            <person name="Sakaguchi T."/>
            <person name="Das B."/>
            <person name="Nakamura S."/>
            <person name="Okada Y."/>
            <person name="Kumanogoh A."/>
            <person name="Takeda K."/>
        </authorList>
    </citation>
    <scope>NUCLEOTIDE SEQUENCE</scope>
    <source>
        <strain evidence="1">H019-1</strain>
    </source>
</reference>
<dbReference type="EMBL" id="VUNF01000015">
    <property type="protein sequence ID" value="MST77784.1"/>
    <property type="molecule type" value="Genomic_DNA"/>
</dbReference>
<proteinExistence type="predicted"/>
<organism evidence="2 3">
    <name type="scientific">Segatella copri</name>
    <dbReference type="NCBI Taxonomy" id="165179"/>
    <lineage>
        <taxon>Bacteria</taxon>
        <taxon>Pseudomonadati</taxon>
        <taxon>Bacteroidota</taxon>
        <taxon>Bacteroidia</taxon>
        <taxon>Bacteroidales</taxon>
        <taxon>Prevotellaceae</taxon>
        <taxon>Segatella</taxon>
    </lineage>
</organism>
<comment type="caution">
    <text evidence="2">The sequence shown here is derived from an EMBL/GenBank/DDBJ whole genome shotgun (WGS) entry which is preliminary data.</text>
</comment>
<sequence>MEKLTRKDLENIGMGLTETFNLPNAKACDNGKALAYQYQNQLGCKFSIQSDYANSRLTITKKPA</sequence>
<reference evidence="2 3" key="1">
    <citation type="submission" date="2019-08" db="EMBL/GenBank/DDBJ databases">
        <title>In-depth cultivation of the pig gut microbiome towards novel bacterial diversity and tailored functional studies.</title>
        <authorList>
            <person name="Wylensek D."/>
            <person name="Hitch T.C.A."/>
            <person name="Clavel T."/>
        </authorList>
    </citation>
    <scope>NUCLEOTIDE SEQUENCE [LARGE SCALE GENOMIC DNA]</scope>
    <source>
        <strain evidence="2 3">LKV-178-WT-2C</strain>
    </source>
</reference>
<evidence type="ECO:0000313" key="3">
    <source>
        <dbReference type="Proteomes" id="UP000450161"/>
    </source>
</evidence>
<gene>
    <name evidence="2" type="ORF">FYJ72_08840</name>
    <name evidence="1" type="ORF">ONT19_14950</name>
</gene>
<protein>
    <submittedName>
        <fullName evidence="2">Uncharacterized protein</fullName>
    </submittedName>
</protein>
<dbReference type="Proteomes" id="UP000450161">
    <property type="component" value="Unassembled WGS sequence"/>
</dbReference>
<accession>A0A6I2U2S8</accession>
<evidence type="ECO:0000313" key="1">
    <source>
        <dbReference type="EMBL" id="MCW4132849.1"/>
    </source>
</evidence>
<dbReference type="RefSeq" id="WP_154481224.1">
    <property type="nucleotide sequence ID" value="NZ_JAPDVE010000004.1"/>
</dbReference>
<evidence type="ECO:0000313" key="2">
    <source>
        <dbReference type="EMBL" id="MST77784.1"/>
    </source>
</evidence>
<dbReference type="EMBL" id="JAPDVG010000001">
    <property type="protein sequence ID" value="MCW4132849.1"/>
    <property type="molecule type" value="Genomic_DNA"/>
</dbReference>
<name>A0A6I2U2S8_9BACT</name>